<keyword evidence="10" id="KW-1185">Reference proteome</keyword>
<evidence type="ECO:0000256" key="7">
    <source>
        <dbReference type="SAM" id="MobiDB-lite"/>
    </source>
</evidence>
<feature type="region of interest" description="Disordered" evidence="7">
    <location>
        <begin position="1"/>
        <end position="76"/>
    </location>
</feature>
<evidence type="ECO:0000256" key="5">
    <source>
        <dbReference type="ARBA" id="ARBA00022786"/>
    </source>
</evidence>
<dbReference type="RefSeq" id="XP_011386051.1">
    <property type="nucleotide sequence ID" value="XM_011387749.1"/>
</dbReference>
<dbReference type="Gene3D" id="3.30.2410.10">
    <property type="entry name" value="Hect, E3 ligase catalytic domain"/>
    <property type="match status" value="1"/>
</dbReference>
<gene>
    <name evidence="9" type="ORF">UMAG_00084</name>
</gene>
<name>A0A0D1CZF4_MYCMD</name>
<dbReference type="SMART" id="SM00119">
    <property type="entry name" value="HECTc"/>
    <property type="match status" value="1"/>
</dbReference>
<dbReference type="OrthoDB" id="8068875at2759"/>
<comment type="catalytic activity">
    <reaction evidence="1">
        <text>S-ubiquitinyl-[E2 ubiquitin-conjugating enzyme]-L-cysteine + [acceptor protein]-L-lysine = [E2 ubiquitin-conjugating enzyme]-L-cysteine + N(6)-ubiquitinyl-[acceptor protein]-L-lysine.</text>
        <dbReference type="EC" id="2.3.2.26"/>
    </reaction>
</comment>
<dbReference type="Proteomes" id="UP000000561">
    <property type="component" value="Chromosome 1"/>
</dbReference>
<dbReference type="InterPro" id="IPR050409">
    <property type="entry name" value="E3_ubiq-protein_ligase"/>
</dbReference>
<dbReference type="GO" id="GO:0061630">
    <property type="term" value="F:ubiquitin protein ligase activity"/>
    <property type="evidence" value="ECO:0007669"/>
    <property type="project" value="UniProtKB-EC"/>
</dbReference>
<comment type="pathway">
    <text evidence="2">Protein modification; protein ubiquitination.</text>
</comment>
<dbReference type="GeneID" id="23561485"/>
<keyword evidence="4" id="KW-0808">Transferase</keyword>
<evidence type="ECO:0000256" key="2">
    <source>
        <dbReference type="ARBA" id="ARBA00004906"/>
    </source>
</evidence>
<accession>A0A0D1CZF4</accession>
<evidence type="ECO:0000259" key="8">
    <source>
        <dbReference type="PROSITE" id="PS50237"/>
    </source>
</evidence>
<dbReference type="AlphaFoldDB" id="A0A0D1CZF4"/>
<dbReference type="KEGG" id="uma:UMAG_00084"/>
<dbReference type="InterPro" id="IPR000569">
    <property type="entry name" value="HECT_dom"/>
</dbReference>
<proteinExistence type="predicted"/>
<dbReference type="FunCoup" id="A0A0D1CZF4">
    <property type="interactions" value="48"/>
</dbReference>
<dbReference type="PANTHER" id="PTHR11254:SF444">
    <property type="entry name" value="HECT DOMAIN CONTAINING UBIQUITIN LIGASE"/>
    <property type="match status" value="1"/>
</dbReference>
<dbReference type="PANTHER" id="PTHR11254">
    <property type="entry name" value="HECT DOMAIN UBIQUITIN-PROTEIN LIGASE"/>
    <property type="match status" value="1"/>
</dbReference>
<evidence type="ECO:0000313" key="9">
    <source>
        <dbReference type="EMBL" id="KIS71643.1"/>
    </source>
</evidence>
<feature type="domain" description="HECT" evidence="8">
    <location>
        <begin position="639"/>
        <end position="1018"/>
    </location>
</feature>
<sequence length="1018" mass="110748">MNGANTSARPAWGAKKSGASAPPTESSSREPTPSSSSSSSAFPPLSSPLSRRGSARPSPSPLSSDSSLISSSSFNPYPTRRQELALRAASHGTRKRSHITRTDPSTSRIHSLIENSYDEDDAIMHNYTEDDDNDGQVSSRGATMSSIVFRDLSTSTSTGASSLPWQQGSLSPGLAMFATTTFGGEPLRVLANVDEELGAAHMGPRIYKRHNQKHVRNKVKAKIDASHTVGMRNAPELPMQTSAERIRPMPGDSPSQARAGMTTGEQEYLRRVDLPKLVDECRRCHNITAIQRRAADDKASSSSDQEMAPFLTLLAAIKLRLADPGTWVSSSRHAIISDDLLPIGLQGHSPIDFSFLPPHMLVGLRQSVLQGLSHLLDALLESMRHELVETLSRLLRMRSLRPTSTENADLKSTLQQTFLRILEIFDRLPVGSSMTPVELLSDVLKLINAETGSDALVDLVGELVGLCGQQMSSDPSILTETQDRTLVTAASFLSLCFTLNSSRPARTRLPAHAFYCTVLDLAPFVEHFIHHVASLVHSGATPTAGLARFNICAWPFLLSLGAKVRILQFENEVRLSRTRVRESCQAQRFTLGSSKEDEKAELVVMPNSLNLRIDRHAAWRQSRTLLLQLLESGAHVRGLRVEFAGEQAADGGGPAREWFATVASNCSFRDVLGPHGWFIATCPVQEKESQDAAAFLGMLLALAALHTTKLALPFSLPSVAFKIANAPKLEQVQLTPVDLEFADPALAKSLQSVLDWTLTDQGREQDADKLFDSTFSLSWSTNIWTAQDGVKTVDLIPGGRHRAVKVRERREFVSKLISRVLIGSVSEQVMAFRDGWQSIMASHWLSGAPAAGVKSASDVLSRGGAALSLFSPEEINQAIVSVASSSTADLATALDVADIKVSTELILATSADRDRGARVAEWFWTTWSTLAPHRQRRLLAFITGAQDVPASGARGIGLRIHLVNPSVDDATDGDARSWPLPWSSTCTSTLFLPVYPAKQVLEDKLNVAIEHYQGFGLR</sequence>
<feature type="compositionally biased region" description="Low complexity" evidence="7">
    <location>
        <begin position="19"/>
        <end position="73"/>
    </location>
</feature>
<dbReference type="eggNOG" id="KOG0941">
    <property type="taxonomic scope" value="Eukaryota"/>
</dbReference>
<dbReference type="SUPFAM" id="SSF56204">
    <property type="entry name" value="Hect, E3 ligase catalytic domain"/>
    <property type="match status" value="1"/>
</dbReference>
<evidence type="ECO:0000313" key="10">
    <source>
        <dbReference type="Proteomes" id="UP000000561"/>
    </source>
</evidence>
<dbReference type="Gene3D" id="3.90.1750.10">
    <property type="entry name" value="Hect, E3 ligase catalytic domains"/>
    <property type="match status" value="1"/>
</dbReference>
<evidence type="ECO:0000256" key="4">
    <source>
        <dbReference type="ARBA" id="ARBA00022679"/>
    </source>
</evidence>
<dbReference type="InParanoid" id="A0A0D1CZF4"/>
<dbReference type="InterPro" id="IPR035983">
    <property type="entry name" value="Hect_E3_ubiquitin_ligase"/>
</dbReference>
<dbReference type="STRING" id="237631.A0A0D1CZF4"/>
<protein>
    <recommendedName>
        <fullName evidence="3">HECT-type E3 ubiquitin transferase</fullName>
        <ecNumber evidence="3">2.3.2.26</ecNumber>
    </recommendedName>
</protein>
<dbReference type="EMBL" id="CM003140">
    <property type="protein sequence ID" value="KIS71643.1"/>
    <property type="molecule type" value="Genomic_DNA"/>
</dbReference>
<dbReference type="VEuPathDB" id="FungiDB:UMAG_00084"/>
<organism evidence="9 10">
    <name type="scientific">Mycosarcoma maydis</name>
    <name type="common">Corn smut fungus</name>
    <name type="synonym">Ustilago maydis</name>
    <dbReference type="NCBI Taxonomy" id="5270"/>
    <lineage>
        <taxon>Eukaryota</taxon>
        <taxon>Fungi</taxon>
        <taxon>Dikarya</taxon>
        <taxon>Basidiomycota</taxon>
        <taxon>Ustilaginomycotina</taxon>
        <taxon>Ustilaginomycetes</taxon>
        <taxon>Ustilaginales</taxon>
        <taxon>Ustilaginaceae</taxon>
        <taxon>Mycosarcoma</taxon>
    </lineage>
</organism>
<dbReference type="PROSITE" id="PS50237">
    <property type="entry name" value="HECT"/>
    <property type="match status" value="1"/>
</dbReference>
<dbReference type="Gene3D" id="3.30.2160.10">
    <property type="entry name" value="Hect, E3 ligase catalytic domain"/>
    <property type="match status" value="1"/>
</dbReference>
<feature type="active site" description="Glycyl thioester intermediate" evidence="6">
    <location>
        <position position="986"/>
    </location>
</feature>
<evidence type="ECO:0000256" key="3">
    <source>
        <dbReference type="ARBA" id="ARBA00012485"/>
    </source>
</evidence>
<evidence type="ECO:0000256" key="1">
    <source>
        <dbReference type="ARBA" id="ARBA00000885"/>
    </source>
</evidence>
<dbReference type="EC" id="2.3.2.26" evidence="3"/>
<evidence type="ECO:0000256" key="6">
    <source>
        <dbReference type="PROSITE-ProRule" id="PRU00104"/>
    </source>
</evidence>
<dbReference type="Pfam" id="PF00632">
    <property type="entry name" value="HECT"/>
    <property type="match status" value="2"/>
</dbReference>
<reference evidence="9 10" key="1">
    <citation type="journal article" date="2006" name="Nature">
        <title>Insights from the genome of the biotrophic fungal plant pathogen Ustilago maydis.</title>
        <authorList>
            <person name="Kamper J."/>
            <person name="Kahmann R."/>
            <person name="Bolker M."/>
            <person name="Ma L.J."/>
            <person name="Brefort T."/>
            <person name="Saville B.J."/>
            <person name="Banuett F."/>
            <person name="Kronstad J.W."/>
            <person name="Gold S.E."/>
            <person name="Muller O."/>
            <person name="Perlin M.H."/>
            <person name="Wosten H.A."/>
            <person name="de Vries R."/>
            <person name="Ruiz-Herrera J."/>
            <person name="Reynaga-Pena C.G."/>
            <person name="Snetselaar K."/>
            <person name="McCann M."/>
            <person name="Perez-Martin J."/>
            <person name="Feldbrugge M."/>
            <person name="Basse C.W."/>
            <person name="Steinberg G."/>
            <person name="Ibeas J.I."/>
            <person name="Holloman W."/>
            <person name="Guzman P."/>
            <person name="Farman M."/>
            <person name="Stajich J.E."/>
            <person name="Sentandreu R."/>
            <person name="Gonzalez-Prieto J.M."/>
            <person name="Kennell J.C."/>
            <person name="Molina L."/>
            <person name="Schirawski J."/>
            <person name="Mendoza-Mendoza A."/>
            <person name="Greilinger D."/>
            <person name="Munch K."/>
            <person name="Rossel N."/>
            <person name="Scherer M."/>
            <person name="Vranes M."/>
            <person name="Ladendorf O."/>
            <person name="Vincon V."/>
            <person name="Fuchs U."/>
            <person name="Sandrock B."/>
            <person name="Meng S."/>
            <person name="Ho E.C."/>
            <person name="Cahill M.J."/>
            <person name="Boyce K.J."/>
            <person name="Klose J."/>
            <person name="Klosterman S.J."/>
            <person name="Deelstra H.J."/>
            <person name="Ortiz-Castellanos L."/>
            <person name="Li W."/>
            <person name="Sanchez-Alonso P."/>
            <person name="Schreier P.H."/>
            <person name="Hauser-Hahn I."/>
            <person name="Vaupel M."/>
            <person name="Koopmann E."/>
            <person name="Friedrich G."/>
            <person name="Voss H."/>
            <person name="Schluter T."/>
            <person name="Margolis J."/>
            <person name="Platt D."/>
            <person name="Swimmer C."/>
            <person name="Gnirke A."/>
            <person name="Chen F."/>
            <person name="Vysotskaia V."/>
            <person name="Mannhaupt G."/>
            <person name="Guldener U."/>
            <person name="Munsterkotter M."/>
            <person name="Haase D."/>
            <person name="Oesterheld M."/>
            <person name="Mewes H.W."/>
            <person name="Mauceli E.W."/>
            <person name="DeCaprio D."/>
            <person name="Wade C.M."/>
            <person name="Butler J."/>
            <person name="Young S."/>
            <person name="Jaffe D.B."/>
            <person name="Calvo S."/>
            <person name="Nusbaum C."/>
            <person name="Galagan J."/>
            <person name="Birren B.W."/>
        </authorList>
    </citation>
    <scope>NUCLEOTIDE SEQUENCE [LARGE SCALE GENOMIC DNA]</scope>
    <source>
        <strain evidence="10">DSM 14603 / FGSC 9021 / UM521</strain>
    </source>
</reference>
<keyword evidence="5 6" id="KW-0833">Ubl conjugation pathway</keyword>